<evidence type="ECO:0000313" key="1">
    <source>
        <dbReference type="EMBL" id="MDV2883821.1"/>
    </source>
</evidence>
<comment type="caution">
    <text evidence="1">The sequence shown here is derived from an EMBL/GenBank/DDBJ whole genome shotgun (WGS) entry which is preliminary data.</text>
</comment>
<name>A0AAJ2NK50_ALKPS</name>
<evidence type="ECO:0000313" key="2">
    <source>
        <dbReference type="Proteomes" id="UP001285636"/>
    </source>
</evidence>
<gene>
    <name evidence="1" type="ORF">RYX45_01415</name>
</gene>
<dbReference type="RefSeq" id="WP_323465668.1">
    <property type="nucleotide sequence ID" value="NZ_CP144224.1"/>
</dbReference>
<protein>
    <submittedName>
        <fullName evidence="1">Uncharacterized protein</fullName>
    </submittedName>
</protein>
<reference evidence="1" key="1">
    <citation type="submission" date="2023-10" db="EMBL/GenBank/DDBJ databases">
        <title>Screening of Alkalihalophilus pseudofirmusBZ-TG-HK211 and Its Alleviation of Salt Stress on Rapeseed Growth.</title>
        <authorList>
            <person name="Zhao B."/>
            <person name="Guo T."/>
        </authorList>
    </citation>
    <scope>NUCLEOTIDE SEQUENCE</scope>
    <source>
        <strain evidence="1">BZ-TG-HK211</strain>
    </source>
</reference>
<proteinExistence type="predicted"/>
<organism evidence="1 2">
    <name type="scientific">Alkalihalophilus pseudofirmus</name>
    <name type="common">Bacillus pseudofirmus</name>
    <dbReference type="NCBI Taxonomy" id="79885"/>
    <lineage>
        <taxon>Bacteria</taxon>
        <taxon>Bacillati</taxon>
        <taxon>Bacillota</taxon>
        <taxon>Bacilli</taxon>
        <taxon>Bacillales</taxon>
        <taxon>Bacillaceae</taxon>
        <taxon>Alkalihalophilus</taxon>
    </lineage>
</organism>
<dbReference type="AlphaFoldDB" id="A0AAJ2NK50"/>
<dbReference type="Proteomes" id="UP001285636">
    <property type="component" value="Unassembled WGS sequence"/>
</dbReference>
<sequence>MEIKGMGELEKKLKQMQKGAERASGEKSATDIFTDEFMLKYTKHSSIDRFFEASPFTIETNEDLENTDEKELDVYVNEVTKFTTWEEMLGKAAEEYLIKQMGL</sequence>
<accession>A0AAJ2NK50</accession>
<dbReference type="EMBL" id="JAWJAY010000001">
    <property type="protein sequence ID" value="MDV2883821.1"/>
    <property type="molecule type" value="Genomic_DNA"/>
</dbReference>